<dbReference type="GO" id="GO:0005507">
    <property type="term" value="F:copper ion binding"/>
    <property type="evidence" value="ECO:0007669"/>
    <property type="project" value="TreeGrafter"/>
</dbReference>
<dbReference type="InterPro" id="IPR011324">
    <property type="entry name" value="Cytotoxic_necrot_fac-like_cat"/>
</dbReference>
<evidence type="ECO:0000256" key="1">
    <source>
        <dbReference type="ARBA" id="ARBA00000553"/>
    </source>
</evidence>
<evidence type="ECO:0000313" key="13">
    <source>
        <dbReference type="EMBL" id="TFB23286.1"/>
    </source>
</evidence>
<comment type="caution">
    <text evidence="13">The sequence shown here is derived from an EMBL/GenBank/DDBJ whole genome shotgun (WGS) entry which is preliminary data.</text>
</comment>
<dbReference type="GO" id="GO:0016787">
    <property type="term" value="F:hydrolase activity"/>
    <property type="evidence" value="ECO:0007669"/>
    <property type="project" value="UniProtKB-KW"/>
</dbReference>
<dbReference type="Gene3D" id="3.60.140.10">
    <property type="entry name" value="CNF1/YfiH-like putative cysteine hydrolases"/>
    <property type="match status" value="1"/>
</dbReference>
<dbReference type="SUPFAM" id="SSF64438">
    <property type="entry name" value="CNF1/YfiH-like putative cysteine hydrolases"/>
    <property type="match status" value="1"/>
</dbReference>
<dbReference type="GO" id="GO:0017061">
    <property type="term" value="F:S-methyl-5-thioadenosine phosphorylase activity"/>
    <property type="evidence" value="ECO:0007669"/>
    <property type="project" value="UniProtKB-EC"/>
</dbReference>
<reference evidence="13 14" key="1">
    <citation type="submission" date="2019-03" db="EMBL/GenBank/DDBJ databases">
        <authorList>
            <person name="He R.-H."/>
        </authorList>
    </citation>
    <scope>NUCLEOTIDE SEQUENCE [LARGE SCALE GENOMIC DNA]</scope>
    <source>
        <strain evidence="14">SH 714</strain>
    </source>
</reference>
<comment type="similarity">
    <text evidence="4 12">Belongs to the purine nucleoside phosphorylase YfiH/LACC1 family.</text>
</comment>
<evidence type="ECO:0000256" key="11">
    <source>
        <dbReference type="ARBA" id="ARBA00049893"/>
    </source>
</evidence>
<gene>
    <name evidence="13" type="primary">pgeF</name>
    <name evidence="13" type="ORF">E3U55_05570</name>
</gene>
<accession>A0A4Y8IVL5</accession>
<evidence type="ECO:0000256" key="7">
    <source>
        <dbReference type="ARBA" id="ARBA00022801"/>
    </source>
</evidence>
<dbReference type="PANTHER" id="PTHR30616">
    <property type="entry name" value="UNCHARACTERIZED PROTEIN YFIH"/>
    <property type="match status" value="1"/>
</dbReference>
<dbReference type="Pfam" id="PF02578">
    <property type="entry name" value="Cu-oxidase_4"/>
    <property type="match status" value="1"/>
</dbReference>
<dbReference type="Proteomes" id="UP000297975">
    <property type="component" value="Unassembled WGS sequence"/>
</dbReference>
<organism evidence="13 14">
    <name type="scientific">Filobacillus milosensis</name>
    <dbReference type="NCBI Taxonomy" id="94137"/>
    <lineage>
        <taxon>Bacteria</taxon>
        <taxon>Bacillati</taxon>
        <taxon>Bacillota</taxon>
        <taxon>Bacilli</taxon>
        <taxon>Bacillales</taxon>
        <taxon>Bacillaceae</taxon>
        <taxon>Filobacillus</taxon>
    </lineage>
</organism>
<keyword evidence="7" id="KW-0378">Hydrolase</keyword>
<keyword evidence="8" id="KW-0862">Zinc</keyword>
<proteinExistence type="inferred from homology"/>
<evidence type="ECO:0000256" key="9">
    <source>
        <dbReference type="ARBA" id="ARBA00047989"/>
    </source>
</evidence>
<evidence type="ECO:0000256" key="3">
    <source>
        <dbReference type="ARBA" id="ARBA00003215"/>
    </source>
</evidence>
<dbReference type="NCBIfam" id="TIGR00726">
    <property type="entry name" value="peptidoglycan editing factor PgeF"/>
    <property type="match status" value="1"/>
</dbReference>
<comment type="catalytic activity">
    <reaction evidence="11">
        <text>S-methyl-5'-thioadenosine + phosphate = 5-(methylsulfanyl)-alpha-D-ribose 1-phosphate + adenine</text>
        <dbReference type="Rhea" id="RHEA:11852"/>
        <dbReference type="ChEBI" id="CHEBI:16708"/>
        <dbReference type="ChEBI" id="CHEBI:17509"/>
        <dbReference type="ChEBI" id="CHEBI:43474"/>
        <dbReference type="ChEBI" id="CHEBI:58533"/>
        <dbReference type="EC" id="2.4.2.28"/>
    </reaction>
    <physiologicalReaction direction="left-to-right" evidence="11">
        <dbReference type="Rhea" id="RHEA:11853"/>
    </physiologicalReaction>
</comment>
<keyword evidence="6" id="KW-0479">Metal-binding</keyword>
<evidence type="ECO:0000256" key="6">
    <source>
        <dbReference type="ARBA" id="ARBA00022723"/>
    </source>
</evidence>
<comment type="cofactor">
    <cofactor evidence="2">
        <name>Zn(2+)</name>
        <dbReference type="ChEBI" id="CHEBI:29105"/>
    </cofactor>
</comment>
<comment type="catalytic activity">
    <reaction evidence="9">
        <text>adenosine + H2O + H(+) = inosine + NH4(+)</text>
        <dbReference type="Rhea" id="RHEA:24408"/>
        <dbReference type="ChEBI" id="CHEBI:15377"/>
        <dbReference type="ChEBI" id="CHEBI:15378"/>
        <dbReference type="ChEBI" id="CHEBI:16335"/>
        <dbReference type="ChEBI" id="CHEBI:17596"/>
        <dbReference type="ChEBI" id="CHEBI:28938"/>
        <dbReference type="EC" id="3.5.4.4"/>
    </reaction>
    <physiologicalReaction direction="left-to-right" evidence="9">
        <dbReference type="Rhea" id="RHEA:24409"/>
    </physiologicalReaction>
</comment>
<dbReference type="InterPro" id="IPR038371">
    <property type="entry name" value="Cu_polyphenol_OxRdtase_sf"/>
</dbReference>
<dbReference type="PANTHER" id="PTHR30616:SF2">
    <property type="entry name" value="PURINE NUCLEOSIDE PHOSPHORYLASE LACC1"/>
    <property type="match status" value="1"/>
</dbReference>
<evidence type="ECO:0000313" key="14">
    <source>
        <dbReference type="Proteomes" id="UP000297975"/>
    </source>
</evidence>
<evidence type="ECO:0000256" key="5">
    <source>
        <dbReference type="ARBA" id="ARBA00022679"/>
    </source>
</evidence>
<evidence type="ECO:0000256" key="10">
    <source>
        <dbReference type="ARBA" id="ARBA00048968"/>
    </source>
</evidence>
<name>A0A4Y8IVL5_9BACI</name>
<comment type="function">
    <text evidence="3">Purine nucleoside enzyme that catalyzes the phosphorolysis of adenosine and inosine nucleosides, yielding D-ribose 1-phosphate and the respective free bases, adenine and hypoxanthine. Also catalyzes the phosphorolysis of S-methyl-5'-thioadenosine into adenine and S-methyl-5-thio-alpha-D-ribose 1-phosphate. Also has adenosine deaminase activity.</text>
</comment>
<evidence type="ECO:0000256" key="8">
    <source>
        <dbReference type="ARBA" id="ARBA00022833"/>
    </source>
</evidence>
<protein>
    <recommendedName>
        <fullName evidence="12">Purine nucleoside phosphorylase</fullName>
    </recommendedName>
</protein>
<dbReference type="AlphaFoldDB" id="A0A4Y8IVL5"/>
<comment type="catalytic activity">
    <reaction evidence="10">
        <text>adenosine + phosphate = alpha-D-ribose 1-phosphate + adenine</text>
        <dbReference type="Rhea" id="RHEA:27642"/>
        <dbReference type="ChEBI" id="CHEBI:16335"/>
        <dbReference type="ChEBI" id="CHEBI:16708"/>
        <dbReference type="ChEBI" id="CHEBI:43474"/>
        <dbReference type="ChEBI" id="CHEBI:57720"/>
        <dbReference type="EC" id="2.4.2.1"/>
    </reaction>
    <physiologicalReaction direction="left-to-right" evidence="10">
        <dbReference type="Rhea" id="RHEA:27643"/>
    </physiologicalReaction>
</comment>
<dbReference type="InterPro" id="IPR003730">
    <property type="entry name" value="Cu_polyphenol_OxRdtase"/>
</dbReference>
<evidence type="ECO:0000256" key="12">
    <source>
        <dbReference type="RuleBase" id="RU361274"/>
    </source>
</evidence>
<keyword evidence="5" id="KW-0808">Transferase</keyword>
<dbReference type="CDD" id="cd16833">
    <property type="entry name" value="YfiH"/>
    <property type="match status" value="1"/>
</dbReference>
<sequence>MNNNMQKIVDIYGKIGSNTRSDRMEILEHHENYLEVKPWKGSNVTAGFSTRQNGYSQAPFNSMNLGLHVKDQRVHVLKNRQKFSEWIKRPLSDWKSLNQVHSNEIIDLTTWDGDLNKLKHDEAAIDADGMLTDTPNHVLTAFYADCVPLLFKAKHSNLIGIAHAGWKGTVKNIGPLMVNKFMEKGIKPGEIEVIIGPCISKKNYEVDQRVVDHIPEAYHDEVLTPTTEGHFLLDLKRLNFLYLVDADVISDYIYITEYCTFKDEELFYSYRRDQGETGRMMAFIYLNNS</sequence>
<evidence type="ECO:0000256" key="2">
    <source>
        <dbReference type="ARBA" id="ARBA00001947"/>
    </source>
</evidence>
<dbReference type="EMBL" id="SOPW01000004">
    <property type="protein sequence ID" value="TFB23286.1"/>
    <property type="molecule type" value="Genomic_DNA"/>
</dbReference>
<comment type="catalytic activity">
    <reaction evidence="1">
        <text>inosine + phosphate = alpha-D-ribose 1-phosphate + hypoxanthine</text>
        <dbReference type="Rhea" id="RHEA:27646"/>
        <dbReference type="ChEBI" id="CHEBI:17368"/>
        <dbReference type="ChEBI" id="CHEBI:17596"/>
        <dbReference type="ChEBI" id="CHEBI:43474"/>
        <dbReference type="ChEBI" id="CHEBI:57720"/>
        <dbReference type="EC" id="2.4.2.1"/>
    </reaction>
    <physiologicalReaction direction="left-to-right" evidence="1">
        <dbReference type="Rhea" id="RHEA:27647"/>
    </physiologicalReaction>
</comment>
<keyword evidence="14" id="KW-1185">Reference proteome</keyword>
<evidence type="ECO:0000256" key="4">
    <source>
        <dbReference type="ARBA" id="ARBA00007353"/>
    </source>
</evidence>